<dbReference type="Pfam" id="PF23455">
    <property type="entry name" value="DUF7129"/>
    <property type="match status" value="1"/>
</dbReference>
<dbReference type="AlphaFoldDB" id="A0A9E7U9M3"/>
<evidence type="ECO:0000313" key="2">
    <source>
        <dbReference type="EMBL" id="UWM53358.1"/>
    </source>
</evidence>
<accession>A0A9E7U9M3</accession>
<keyword evidence="3" id="KW-1185">Reference proteome</keyword>
<dbReference type="RefSeq" id="WP_260592352.1">
    <property type="nucleotide sequence ID" value="NZ_CP104003.1"/>
</dbReference>
<dbReference type="Proteomes" id="UP001057580">
    <property type="component" value="Chromosome"/>
</dbReference>
<name>A0A9E7U9M3_9EURY</name>
<protein>
    <submittedName>
        <fullName evidence="2">Rubrerythrin-like domain-containing protein</fullName>
    </submittedName>
</protein>
<organism evidence="2 3">
    <name type="scientific">Salinirubellus salinus</name>
    <dbReference type="NCBI Taxonomy" id="1364945"/>
    <lineage>
        <taxon>Archaea</taxon>
        <taxon>Methanobacteriati</taxon>
        <taxon>Methanobacteriota</taxon>
        <taxon>Stenosarchaea group</taxon>
        <taxon>Halobacteria</taxon>
        <taxon>Halobacteriales</taxon>
        <taxon>Natronomonadaceae</taxon>
        <taxon>Salinirubellus</taxon>
    </lineage>
</organism>
<dbReference type="GeneID" id="74943669"/>
<dbReference type="NCBIfam" id="NF033497">
    <property type="entry name" value="rubre_like_arch"/>
    <property type="match status" value="1"/>
</dbReference>
<dbReference type="KEGG" id="ssai:N0B31_14565"/>
<evidence type="ECO:0000313" key="3">
    <source>
        <dbReference type="Proteomes" id="UP001057580"/>
    </source>
</evidence>
<dbReference type="Gene3D" id="2.20.28.30">
    <property type="entry name" value="RNA polymerase ii, chain L"/>
    <property type="match status" value="1"/>
</dbReference>
<dbReference type="EMBL" id="CP104003">
    <property type="protein sequence ID" value="UWM53358.1"/>
    <property type="molecule type" value="Genomic_DNA"/>
</dbReference>
<sequence>MIDVTADPDGETPYECFQCGQIIVAETPPGRCPDCGGEIRNRRTPIE</sequence>
<reference evidence="2" key="1">
    <citation type="submission" date="2022-09" db="EMBL/GenBank/DDBJ databases">
        <title>Diverse halophilic archaea isolated from saline environments.</title>
        <authorList>
            <person name="Cui H.-L."/>
        </authorList>
    </citation>
    <scope>NUCLEOTIDE SEQUENCE</scope>
    <source>
        <strain evidence="2">ZS-35-S2</strain>
    </source>
</reference>
<evidence type="ECO:0000259" key="1">
    <source>
        <dbReference type="Pfam" id="PF23455"/>
    </source>
</evidence>
<feature type="domain" description="DUF7129" evidence="1">
    <location>
        <begin position="11"/>
        <end position="42"/>
    </location>
</feature>
<proteinExistence type="predicted"/>
<dbReference type="InterPro" id="IPR055553">
    <property type="entry name" value="DUF7129"/>
</dbReference>
<gene>
    <name evidence="2" type="ORF">N0B31_14565</name>
</gene>
<dbReference type="SUPFAM" id="SSF57802">
    <property type="entry name" value="Rubredoxin-like"/>
    <property type="match status" value="1"/>
</dbReference>